<sequence>MSQRRFFGKIFDRRSELQVKFRRLLNAVDRSGNDVCYFWEKNENLLNNFARISKITNDMSKILLSDYEVGSKIEKIRNFYLNKDNRNLFLDTQENVAFLFEEVFSSYQDVIDTIPALVEEDVSDRLKTVLEENIPKDNDISNAKRRISTFQELFIDYFPEKSLFINEIDEKYIDAYDKFEAVVNTYVALTDFIDFETKFAEECQKIDKDEALLIIEAERRENANKPKELEKTKVSLSQSLQPPKFQTNFEKGSYLPQVPHFPNLPNIPNISDRKPDNSNLELINENEKLKKKIQNMREKKKGFLQEIERMRINYNKASDNYTISIKECHDLTIENSKLTTTNLDLTKTCTELKSANAKLNQSIEELNKELNQTITELNSVNEKLVQSSDNNSENEEKRLVTEKIIHELKDSNAQLQEQNKELIKKYHDLHLSSEETNQSIKEHQSEIEKLLQVSYSNTDNEKLIHELRNSNTELQEKYESLNQLYQQIKIDYQNLSQEKHSTKLKKELQRLKEVNKRLTNEINDLNNMNSQLQNEIRQLREEKPNKIETMKTKDLTSPLLEQAEPDTSLKCSCNIC</sequence>
<dbReference type="Proteomes" id="UP000179807">
    <property type="component" value="Unassembled WGS sequence"/>
</dbReference>
<dbReference type="GO" id="GO:0008017">
    <property type="term" value="F:microtubule binding"/>
    <property type="evidence" value="ECO:0007669"/>
    <property type="project" value="TreeGrafter"/>
</dbReference>
<dbReference type="EMBL" id="MLAK01000693">
    <property type="protein sequence ID" value="OHT07545.1"/>
    <property type="molecule type" value="Genomic_DNA"/>
</dbReference>
<evidence type="ECO:0000313" key="3">
    <source>
        <dbReference type="Proteomes" id="UP000179807"/>
    </source>
</evidence>
<organism evidence="2 3">
    <name type="scientific">Tritrichomonas foetus</name>
    <dbReference type="NCBI Taxonomy" id="1144522"/>
    <lineage>
        <taxon>Eukaryota</taxon>
        <taxon>Metamonada</taxon>
        <taxon>Parabasalia</taxon>
        <taxon>Tritrichomonadida</taxon>
        <taxon>Tritrichomonadidae</taxon>
        <taxon>Tritrichomonas</taxon>
    </lineage>
</organism>
<reference evidence="2" key="1">
    <citation type="submission" date="2016-10" db="EMBL/GenBank/DDBJ databases">
        <authorList>
            <person name="Benchimol M."/>
            <person name="Almeida L.G."/>
            <person name="Vasconcelos A.T."/>
            <person name="Perreira-Neves A."/>
            <person name="Rosa I.A."/>
            <person name="Tasca T."/>
            <person name="Bogo M.R."/>
            <person name="de Souza W."/>
        </authorList>
    </citation>
    <scope>NUCLEOTIDE SEQUENCE [LARGE SCALE GENOMIC DNA]</scope>
    <source>
        <strain evidence="2">K</strain>
    </source>
</reference>
<dbReference type="PANTHER" id="PTHR18947:SF28">
    <property type="entry name" value="GIRDIN, ISOFORM A"/>
    <property type="match status" value="1"/>
</dbReference>
<dbReference type="GO" id="GO:0005737">
    <property type="term" value="C:cytoplasm"/>
    <property type="evidence" value="ECO:0007669"/>
    <property type="project" value="TreeGrafter"/>
</dbReference>
<dbReference type="GO" id="GO:0051959">
    <property type="term" value="F:dynein light intermediate chain binding"/>
    <property type="evidence" value="ECO:0007669"/>
    <property type="project" value="TreeGrafter"/>
</dbReference>
<dbReference type="VEuPathDB" id="TrichDB:TRFO_05177"/>
<evidence type="ECO:0000256" key="1">
    <source>
        <dbReference type="SAM" id="Coils"/>
    </source>
</evidence>
<accession>A0A1J4K7T8</accession>
<comment type="caution">
    <text evidence="2">The sequence shown here is derived from an EMBL/GenBank/DDBJ whole genome shotgun (WGS) entry which is preliminary data.</text>
</comment>
<gene>
    <name evidence="2" type="ORF">TRFO_05177</name>
</gene>
<name>A0A1J4K7T8_9EUKA</name>
<protein>
    <submittedName>
        <fullName evidence="2">Uncharacterized protein</fullName>
    </submittedName>
</protein>
<feature type="coiled-coil region" evidence="1">
    <location>
        <begin position="279"/>
        <end position="313"/>
    </location>
</feature>
<dbReference type="PANTHER" id="PTHR18947">
    <property type="entry name" value="HOOK PROTEINS"/>
    <property type="match status" value="1"/>
</dbReference>
<feature type="coiled-coil region" evidence="1">
    <location>
        <begin position="349"/>
        <end position="549"/>
    </location>
</feature>
<dbReference type="AlphaFoldDB" id="A0A1J4K7T8"/>
<dbReference type="GO" id="GO:0031122">
    <property type="term" value="P:cytoplasmic microtubule organization"/>
    <property type="evidence" value="ECO:0007669"/>
    <property type="project" value="TreeGrafter"/>
</dbReference>
<dbReference type="GeneID" id="94827040"/>
<dbReference type="RefSeq" id="XP_068360681.1">
    <property type="nucleotide sequence ID" value="XM_068492336.1"/>
</dbReference>
<evidence type="ECO:0000313" key="2">
    <source>
        <dbReference type="EMBL" id="OHT07545.1"/>
    </source>
</evidence>
<keyword evidence="3" id="KW-1185">Reference proteome</keyword>
<dbReference type="GO" id="GO:0030705">
    <property type="term" value="P:cytoskeleton-dependent intracellular transport"/>
    <property type="evidence" value="ECO:0007669"/>
    <property type="project" value="TreeGrafter"/>
</dbReference>
<keyword evidence="1" id="KW-0175">Coiled coil</keyword>
<proteinExistence type="predicted"/>
<dbReference type="GO" id="GO:0005815">
    <property type="term" value="C:microtubule organizing center"/>
    <property type="evidence" value="ECO:0007669"/>
    <property type="project" value="TreeGrafter"/>
</dbReference>